<keyword evidence="1" id="KW-1133">Transmembrane helix</keyword>
<dbReference type="AlphaFoldDB" id="A0A0F8YVD9"/>
<gene>
    <name evidence="2" type="ORF">LCGC14_3048350</name>
</gene>
<feature type="transmembrane region" description="Helical" evidence="1">
    <location>
        <begin position="51"/>
        <end position="69"/>
    </location>
</feature>
<accession>A0A0F8YVD9</accession>
<keyword evidence="1" id="KW-0472">Membrane</keyword>
<evidence type="ECO:0000256" key="1">
    <source>
        <dbReference type="SAM" id="Phobius"/>
    </source>
</evidence>
<feature type="non-terminal residue" evidence="2">
    <location>
        <position position="1"/>
    </location>
</feature>
<name>A0A0F8YVD9_9ZZZZ</name>
<dbReference type="EMBL" id="LAZR01064174">
    <property type="protein sequence ID" value="KKK58044.1"/>
    <property type="molecule type" value="Genomic_DNA"/>
</dbReference>
<reference evidence="2" key="1">
    <citation type="journal article" date="2015" name="Nature">
        <title>Complex archaea that bridge the gap between prokaryotes and eukaryotes.</title>
        <authorList>
            <person name="Spang A."/>
            <person name="Saw J.H."/>
            <person name="Jorgensen S.L."/>
            <person name="Zaremba-Niedzwiedzka K."/>
            <person name="Martijn J."/>
            <person name="Lind A.E."/>
            <person name="van Eijk R."/>
            <person name="Schleper C."/>
            <person name="Guy L."/>
            <person name="Ettema T.J."/>
        </authorList>
    </citation>
    <scope>NUCLEOTIDE SEQUENCE</scope>
</reference>
<protein>
    <submittedName>
        <fullName evidence="2">Uncharacterized protein</fullName>
    </submittedName>
</protein>
<sequence length="70" mass="7665">VRGGLMDDETRRRFDNLDARVEGIRIDMNGRLKAVERWQAKFEGFVLGGRTLPVLAALIAAGAALAVALR</sequence>
<comment type="caution">
    <text evidence="2">The sequence shown here is derived from an EMBL/GenBank/DDBJ whole genome shotgun (WGS) entry which is preliminary data.</text>
</comment>
<evidence type="ECO:0000313" key="2">
    <source>
        <dbReference type="EMBL" id="KKK58044.1"/>
    </source>
</evidence>
<keyword evidence="1" id="KW-0812">Transmembrane</keyword>
<proteinExistence type="predicted"/>
<organism evidence="2">
    <name type="scientific">marine sediment metagenome</name>
    <dbReference type="NCBI Taxonomy" id="412755"/>
    <lineage>
        <taxon>unclassified sequences</taxon>
        <taxon>metagenomes</taxon>
        <taxon>ecological metagenomes</taxon>
    </lineage>
</organism>